<reference evidence="2 3" key="1">
    <citation type="journal article" date="2014" name="Int. J. Syst. Evol. Microbiol.">
        <title>Phaeodactylibacter xiamenensis gen. nov., sp. nov., a member of the family Saprospiraceae isolated from the marine alga Phaeodactylum tricornutum.</title>
        <authorList>
            <person name="Chen Z.Jr."/>
            <person name="Lei X."/>
            <person name="Lai Q."/>
            <person name="Li Y."/>
            <person name="Zhang B."/>
            <person name="Zhang J."/>
            <person name="Zhang H."/>
            <person name="Yang L."/>
            <person name="Zheng W."/>
            <person name="Tian Y."/>
            <person name="Yu Z."/>
            <person name="Xu H.Jr."/>
            <person name="Zheng T."/>
        </authorList>
    </citation>
    <scope>NUCLEOTIDE SEQUENCE [LARGE SCALE GENOMIC DNA]</scope>
    <source>
        <strain evidence="2 3">KD52</strain>
    </source>
</reference>
<dbReference type="InterPro" id="IPR036388">
    <property type="entry name" value="WH-like_DNA-bd_sf"/>
</dbReference>
<evidence type="ECO:0000313" key="2">
    <source>
        <dbReference type="EMBL" id="KGE88069.1"/>
    </source>
</evidence>
<sequence length="92" mass="10633">MSRRNFNADFKTKVVLEALKEVNTLAEIANKYKIYPQQITNWKKEFLSGASSVFRKGKALSGKSEAELEKDRLMRKIGEQAIEIDFLKKRLP</sequence>
<organism evidence="2 3">
    <name type="scientific">Phaeodactylibacter xiamenensis</name>
    <dbReference type="NCBI Taxonomy" id="1524460"/>
    <lineage>
        <taxon>Bacteria</taxon>
        <taxon>Pseudomonadati</taxon>
        <taxon>Bacteroidota</taxon>
        <taxon>Saprospiria</taxon>
        <taxon>Saprospirales</taxon>
        <taxon>Haliscomenobacteraceae</taxon>
        <taxon>Phaeodactylibacter</taxon>
    </lineage>
</organism>
<proteinExistence type="predicted"/>
<keyword evidence="3" id="KW-1185">Reference proteome</keyword>
<protein>
    <submittedName>
        <fullName evidence="2">Transposase</fullName>
    </submittedName>
</protein>
<dbReference type="OrthoDB" id="291972at2"/>
<dbReference type="STRING" id="1524460.IX84_11305"/>
<dbReference type="EMBL" id="JPOS01000025">
    <property type="protein sequence ID" value="KGE88069.1"/>
    <property type="molecule type" value="Genomic_DNA"/>
</dbReference>
<name>A0A098S6L6_9BACT</name>
<dbReference type="AlphaFoldDB" id="A0A098S6L6"/>
<dbReference type="InterPro" id="IPR010921">
    <property type="entry name" value="Trp_repressor/repl_initiator"/>
</dbReference>
<dbReference type="Gene3D" id="1.10.10.10">
    <property type="entry name" value="Winged helix-like DNA-binding domain superfamily/Winged helix DNA-binding domain"/>
    <property type="match status" value="1"/>
</dbReference>
<dbReference type="RefSeq" id="WP_044220061.1">
    <property type="nucleotide sequence ID" value="NZ_JBKAGJ010000045.1"/>
</dbReference>
<gene>
    <name evidence="2" type="ORF">IX84_11305</name>
</gene>
<comment type="caution">
    <text evidence="2">The sequence shown here is derived from an EMBL/GenBank/DDBJ whole genome shotgun (WGS) entry which is preliminary data.</text>
</comment>
<evidence type="ECO:0000259" key="1">
    <source>
        <dbReference type="Pfam" id="PF13518"/>
    </source>
</evidence>
<dbReference type="InterPro" id="IPR055247">
    <property type="entry name" value="InsJ-like_HTH"/>
</dbReference>
<evidence type="ECO:0000313" key="3">
    <source>
        <dbReference type="Proteomes" id="UP000029736"/>
    </source>
</evidence>
<dbReference type="Pfam" id="PF13518">
    <property type="entry name" value="HTH_28"/>
    <property type="match status" value="1"/>
</dbReference>
<dbReference type="GO" id="GO:0043565">
    <property type="term" value="F:sequence-specific DNA binding"/>
    <property type="evidence" value="ECO:0007669"/>
    <property type="project" value="InterPro"/>
</dbReference>
<accession>A0A098S6L6</accession>
<feature type="domain" description="Insertion element IS150 protein InsJ-like helix-turn-helix" evidence="1">
    <location>
        <begin position="10"/>
        <end position="48"/>
    </location>
</feature>
<dbReference type="SUPFAM" id="SSF48295">
    <property type="entry name" value="TrpR-like"/>
    <property type="match status" value="1"/>
</dbReference>
<dbReference type="Proteomes" id="UP000029736">
    <property type="component" value="Unassembled WGS sequence"/>
</dbReference>